<evidence type="ECO:0000313" key="2">
    <source>
        <dbReference type="Proteomes" id="UP000315750"/>
    </source>
</evidence>
<dbReference type="KEGG" id="amuc:Pan181_01380"/>
<dbReference type="Proteomes" id="UP000315750">
    <property type="component" value="Chromosome"/>
</dbReference>
<organism evidence="1 2">
    <name type="scientific">Aeoliella mucimassa</name>
    <dbReference type="NCBI Taxonomy" id="2527972"/>
    <lineage>
        <taxon>Bacteria</taxon>
        <taxon>Pseudomonadati</taxon>
        <taxon>Planctomycetota</taxon>
        <taxon>Planctomycetia</taxon>
        <taxon>Pirellulales</taxon>
        <taxon>Lacipirellulaceae</taxon>
        <taxon>Aeoliella</taxon>
    </lineage>
</organism>
<keyword evidence="2" id="KW-1185">Reference proteome</keyword>
<proteinExistence type="predicted"/>
<name>A0A518AGY1_9BACT</name>
<protein>
    <submittedName>
        <fullName evidence="1">Uncharacterized protein</fullName>
    </submittedName>
</protein>
<dbReference type="AlphaFoldDB" id="A0A518AGY1"/>
<dbReference type="EMBL" id="CP036278">
    <property type="protein sequence ID" value="QDU53959.1"/>
    <property type="molecule type" value="Genomic_DNA"/>
</dbReference>
<accession>A0A518AGY1</accession>
<reference evidence="1 2" key="1">
    <citation type="submission" date="2019-02" db="EMBL/GenBank/DDBJ databases">
        <title>Deep-cultivation of Planctomycetes and their phenomic and genomic characterization uncovers novel biology.</title>
        <authorList>
            <person name="Wiegand S."/>
            <person name="Jogler M."/>
            <person name="Boedeker C."/>
            <person name="Pinto D."/>
            <person name="Vollmers J."/>
            <person name="Rivas-Marin E."/>
            <person name="Kohn T."/>
            <person name="Peeters S.H."/>
            <person name="Heuer A."/>
            <person name="Rast P."/>
            <person name="Oberbeckmann S."/>
            <person name="Bunk B."/>
            <person name="Jeske O."/>
            <person name="Meyerdierks A."/>
            <person name="Storesund J.E."/>
            <person name="Kallscheuer N."/>
            <person name="Luecker S."/>
            <person name="Lage O.M."/>
            <person name="Pohl T."/>
            <person name="Merkel B.J."/>
            <person name="Hornburger P."/>
            <person name="Mueller R.-W."/>
            <person name="Bruemmer F."/>
            <person name="Labrenz M."/>
            <person name="Spormann A.M."/>
            <person name="Op den Camp H."/>
            <person name="Overmann J."/>
            <person name="Amann R."/>
            <person name="Jetten M.S.M."/>
            <person name="Mascher T."/>
            <person name="Medema M.H."/>
            <person name="Devos D.P."/>
            <person name="Kaster A.-K."/>
            <person name="Ovreas L."/>
            <person name="Rohde M."/>
            <person name="Galperin M.Y."/>
            <person name="Jogler C."/>
        </authorList>
    </citation>
    <scope>NUCLEOTIDE SEQUENCE [LARGE SCALE GENOMIC DNA]</scope>
    <source>
        <strain evidence="1 2">Pan181</strain>
    </source>
</reference>
<gene>
    <name evidence="1" type="ORF">Pan181_01380</name>
</gene>
<evidence type="ECO:0000313" key="1">
    <source>
        <dbReference type="EMBL" id="QDU53959.1"/>
    </source>
</evidence>
<sequence length="86" mass="10188">MQLIAHKRLAILSQWENRFPSDAFWGMGIYSWPKTAGFAECVPNQFSHRWVNWESIRERWETIRISAWGRLLRCPPAKMTPRQASV</sequence>